<name>A0A1G9LUT7_9PSED</name>
<feature type="active site" evidence="9">
    <location>
        <position position="115"/>
    </location>
</feature>
<feature type="domain" description="PLD phosphodiesterase" evidence="10">
    <location>
        <begin position="108"/>
        <end position="135"/>
    </location>
</feature>
<keyword evidence="12" id="KW-1185">Reference proteome</keyword>
<comment type="subcellular location">
    <subcellularLocation>
        <location evidence="9">Cell membrane</location>
        <topology evidence="9">Peripheral membrane protein</topology>
    </subcellularLocation>
</comment>
<dbReference type="PIRSF" id="PIRSF000850">
    <property type="entry name" value="Phospholipase_D_PSS"/>
    <property type="match status" value="1"/>
</dbReference>
<dbReference type="CDD" id="cd09110">
    <property type="entry name" value="PLDc_CLS_1"/>
    <property type="match status" value="1"/>
</dbReference>
<keyword evidence="7 9" id="KW-0594">Phospholipid biosynthesis</keyword>
<dbReference type="STRING" id="137658.SAMN05216186_12644"/>
<feature type="active site" evidence="9">
    <location>
        <position position="120"/>
    </location>
</feature>
<sequence length="416" mass="47666">MKFTWKDGNRLQLLENGEAFFPRVFEAISQAEKEVLIETFILFEDKVGQALQRELIAAAERGVRVEVTVDGYGSADLGSEFIAAMTRVGVHIQMFDPKPKTLGMRTNVFRRLHRKLVVVDGKLAFVGGLNFSADHLADYGPEAKQDYALEIVGPVVDDIHRFALATVAPPSPPRHWWQRRIEAVENTEAPHIEGIGNVRALFVTRDNEEHQNDIEEHYLDAIRNARRRLVIANAYFFPGYRLLREIRNAARRGVKVKLILQGQPDMPIAKFGARMLYNYLLRDGVEIYEYCRRPLHGKVALADHEWVTVGSSNLDPLSLSLNLESNLVIRDTEINRQLYEHLEALMASDCKHIALERIVRGYFWRAPLIFLIFHFLRHFPSWVGWLPAHSPTLAQLQPHVDSIDEDDATRLQRGHQ</sequence>
<keyword evidence="3 9" id="KW-0808">Transferase</keyword>
<dbReference type="NCBIfam" id="NF008427">
    <property type="entry name" value="PRK11263.1"/>
    <property type="match status" value="1"/>
</dbReference>
<evidence type="ECO:0000259" key="10">
    <source>
        <dbReference type="PROSITE" id="PS50035"/>
    </source>
</evidence>
<dbReference type="PROSITE" id="PS50035">
    <property type="entry name" value="PLD"/>
    <property type="match status" value="2"/>
</dbReference>
<evidence type="ECO:0000256" key="7">
    <source>
        <dbReference type="ARBA" id="ARBA00023209"/>
    </source>
</evidence>
<keyword evidence="5 9" id="KW-0443">Lipid metabolism</keyword>
<dbReference type="CDD" id="cd09159">
    <property type="entry name" value="PLDc_ybhO_like_2"/>
    <property type="match status" value="1"/>
</dbReference>
<organism evidence="11 12">
    <name type="scientific">Pseudomonas indica</name>
    <dbReference type="NCBI Taxonomy" id="137658"/>
    <lineage>
        <taxon>Bacteria</taxon>
        <taxon>Pseudomonadati</taxon>
        <taxon>Pseudomonadota</taxon>
        <taxon>Gammaproteobacteria</taxon>
        <taxon>Pseudomonadales</taxon>
        <taxon>Pseudomonadaceae</taxon>
        <taxon>Pseudomonas</taxon>
    </lineage>
</organism>
<evidence type="ECO:0000313" key="11">
    <source>
        <dbReference type="EMBL" id="SDL65716.1"/>
    </source>
</evidence>
<keyword evidence="8 9" id="KW-1208">Phospholipid metabolism</keyword>
<keyword evidence="2 9" id="KW-0444">Lipid biosynthesis</keyword>
<gene>
    <name evidence="9" type="primary">clsB</name>
    <name evidence="11" type="ORF">SAMN05216186_12644</name>
</gene>
<evidence type="ECO:0000256" key="3">
    <source>
        <dbReference type="ARBA" id="ARBA00022679"/>
    </source>
</evidence>
<evidence type="ECO:0000256" key="8">
    <source>
        <dbReference type="ARBA" id="ARBA00023264"/>
    </source>
</evidence>
<feature type="active site" evidence="9">
    <location>
        <position position="303"/>
    </location>
</feature>
<dbReference type="SMART" id="SM00155">
    <property type="entry name" value="PLDc"/>
    <property type="match status" value="2"/>
</dbReference>
<evidence type="ECO:0000256" key="6">
    <source>
        <dbReference type="ARBA" id="ARBA00023136"/>
    </source>
</evidence>
<feature type="domain" description="PLD phosphodiesterase" evidence="10">
    <location>
        <begin position="291"/>
        <end position="318"/>
    </location>
</feature>
<keyword evidence="4" id="KW-0677">Repeat</keyword>
<dbReference type="HAMAP" id="MF_01917">
    <property type="entry name" value="Cardiolipin_synth_ClsB"/>
    <property type="match status" value="1"/>
</dbReference>
<dbReference type="PANTHER" id="PTHR21248:SF23">
    <property type="entry name" value="CARDIOLIPIN SYNTHASE B"/>
    <property type="match status" value="1"/>
</dbReference>
<dbReference type="GO" id="GO:0032049">
    <property type="term" value="P:cardiolipin biosynthetic process"/>
    <property type="evidence" value="ECO:0007669"/>
    <property type="project" value="InterPro"/>
</dbReference>
<dbReference type="GO" id="GO:0005886">
    <property type="term" value="C:plasma membrane"/>
    <property type="evidence" value="ECO:0007669"/>
    <property type="project" value="UniProtKB-SubCell"/>
</dbReference>
<feature type="active site" evidence="9">
    <location>
        <position position="296"/>
    </location>
</feature>
<dbReference type="AlphaFoldDB" id="A0A1G9LUT7"/>
<evidence type="ECO:0000313" key="12">
    <source>
        <dbReference type="Proteomes" id="UP000198706"/>
    </source>
</evidence>
<dbReference type="EMBL" id="FNFD01000026">
    <property type="protein sequence ID" value="SDL65716.1"/>
    <property type="molecule type" value="Genomic_DNA"/>
</dbReference>
<dbReference type="InterPro" id="IPR025202">
    <property type="entry name" value="PLD-like_dom"/>
</dbReference>
<dbReference type="InterPro" id="IPR001736">
    <property type="entry name" value="PLipase_D/transphosphatidylase"/>
</dbReference>
<comment type="function">
    <text evidence="9">Catalyzes the phosphatidyl group transfer from one phosphatidylglycerol molecule to another to form cardiolipin (CL) (diphosphatidylglycerol) and glycerol.</text>
</comment>
<dbReference type="RefSeq" id="WP_084335304.1">
    <property type="nucleotide sequence ID" value="NZ_FNFD01000026.1"/>
</dbReference>
<dbReference type="Gene3D" id="3.30.870.10">
    <property type="entry name" value="Endonuclease Chain A"/>
    <property type="match status" value="2"/>
</dbReference>
<comment type="catalytic activity">
    <reaction evidence="9">
        <text>2 a 1,2-diacyl-sn-glycero-3-phospho-(1'-sn-glycerol) = a cardiolipin + glycerol</text>
        <dbReference type="Rhea" id="RHEA:31451"/>
        <dbReference type="ChEBI" id="CHEBI:17754"/>
        <dbReference type="ChEBI" id="CHEBI:62237"/>
        <dbReference type="ChEBI" id="CHEBI:64716"/>
    </reaction>
</comment>
<evidence type="ECO:0000256" key="5">
    <source>
        <dbReference type="ARBA" id="ARBA00023098"/>
    </source>
</evidence>
<protein>
    <recommendedName>
        <fullName evidence="9">Cardiolipin synthase B</fullName>
        <shortName evidence="9">CL synthase</shortName>
        <ecNumber evidence="9">2.7.8.-</ecNumber>
    </recommendedName>
</protein>
<feature type="active site" evidence="9">
    <location>
        <position position="113"/>
    </location>
</feature>
<accession>A0A1G9LUT7</accession>
<feature type="active site" evidence="9">
    <location>
        <position position="298"/>
    </location>
</feature>
<comment type="similarity">
    <text evidence="9">Belongs to the phospholipase D family. Cardiolipin synthase subfamily. ClsB sub-subfamily.</text>
</comment>
<dbReference type="PANTHER" id="PTHR21248">
    <property type="entry name" value="CARDIOLIPIN SYNTHASE"/>
    <property type="match status" value="1"/>
</dbReference>
<keyword evidence="1 9" id="KW-1003">Cell membrane</keyword>
<proteinExistence type="inferred from homology"/>
<evidence type="ECO:0000256" key="4">
    <source>
        <dbReference type="ARBA" id="ARBA00022737"/>
    </source>
</evidence>
<evidence type="ECO:0000256" key="1">
    <source>
        <dbReference type="ARBA" id="ARBA00022475"/>
    </source>
</evidence>
<dbReference type="Pfam" id="PF13091">
    <property type="entry name" value="PLDc_2"/>
    <property type="match status" value="2"/>
</dbReference>
<evidence type="ECO:0000256" key="9">
    <source>
        <dbReference type="HAMAP-Rule" id="MF_01917"/>
    </source>
</evidence>
<dbReference type="InterPro" id="IPR030872">
    <property type="entry name" value="Cardiolipin_synth_ClsB"/>
</dbReference>
<evidence type="ECO:0000256" key="2">
    <source>
        <dbReference type="ARBA" id="ARBA00022516"/>
    </source>
</evidence>
<reference evidence="11 12" key="1">
    <citation type="submission" date="2016-10" db="EMBL/GenBank/DDBJ databases">
        <authorList>
            <person name="de Groot N.N."/>
        </authorList>
    </citation>
    <scope>NUCLEOTIDE SEQUENCE [LARGE SCALE GENOMIC DNA]</scope>
    <source>
        <strain evidence="11 12">JCM 21544</strain>
    </source>
</reference>
<dbReference type="GO" id="GO:0008808">
    <property type="term" value="F:cardiolipin synthase activity"/>
    <property type="evidence" value="ECO:0007669"/>
    <property type="project" value="InterPro"/>
</dbReference>
<keyword evidence="6 9" id="KW-0472">Membrane</keyword>
<dbReference type="EC" id="2.7.8.-" evidence="9"/>
<dbReference type="Proteomes" id="UP000198706">
    <property type="component" value="Unassembled WGS sequence"/>
</dbReference>
<dbReference type="SUPFAM" id="SSF56024">
    <property type="entry name" value="Phospholipase D/nuclease"/>
    <property type="match status" value="2"/>
</dbReference>